<dbReference type="Gene3D" id="3.30.1360.200">
    <property type="match status" value="1"/>
</dbReference>
<evidence type="ECO:0000313" key="10">
    <source>
        <dbReference type="Proteomes" id="UP000319817"/>
    </source>
</evidence>
<dbReference type="GO" id="GO:0004674">
    <property type="term" value="F:protein serine/threonine kinase activity"/>
    <property type="evidence" value="ECO:0007669"/>
    <property type="project" value="UniProtKB-EC"/>
</dbReference>
<feature type="transmembrane region" description="Helical" evidence="7">
    <location>
        <begin position="410"/>
        <end position="433"/>
    </location>
</feature>
<reference evidence="9 10" key="1">
    <citation type="submission" date="2019-02" db="EMBL/GenBank/DDBJ databases">
        <title>Deep-cultivation of Planctomycetes and their phenomic and genomic characterization uncovers novel biology.</title>
        <authorList>
            <person name="Wiegand S."/>
            <person name="Jogler M."/>
            <person name="Boedeker C."/>
            <person name="Pinto D."/>
            <person name="Vollmers J."/>
            <person name="Rivas-Marin E."/>
            <person name="Kohn T."/>
            <person name="Peeters S.H."/>
            <person name="Heuer A."/>
            <person name="Rast P."/>
            <person name="Oberbeckmann S."/>
            <person name="Bunk B."/>
            <person name="Jeske O."/>
            <person name="Meyerdierks A."/>
            <person name="Storesund J.E."/>
            <person name="Kallscheuer N."/>
            <person name="Luecker S."/>
            <person name="Lage O.M."/>
            <person name="Pohl T."/>
            <person name="Merkel B.J."/>
            <person name="Hornburger P."/>
            <person name="Mueller R.-W."/>
            <person name="Bruemmer F."/>
            <person name="Labrenz M."/>
            <person name="Spormann A.M."/>
            <person name="Op den Camp H."/>
            <person name="Overmann J."/>
            <person name="Amann R."/>
            <person name="Jetten M.S.M."/>
            <person name="Mascher T."/>
            <person name="Medema M.H."/>
            <person name="Devos D.P."/>
            <person name="Kaster A.-K."/>
            <person name="Ovreas L."/>
            <person name="Rohde M."/>
            <person name="Galperin M.Y."/>
            <person name="Jogler C."/>
        </authorList>
    </citation>
    <scope>NUCLEOTIDE SEQUENCE [LARGE SCALE GENOMIC DNA]</scope>
    <source>
        <strain evidence="9 10">K23_9</strain>
    </source>
</reference>
<dbReference type="Gene3D" id="3.30.200.20">
    <property type="entry name" value="Phosphorylase Kinase, domain 1"/>
    <property type="match status" value="1"/>
</dbReference>
<dbReference type="Proteomes" id="UP000319817">
    <property type="component" value="Chromosome"/>
</dbReference>
<proteinExistence type="predicted"/>
<keyword evidence="4 5" id="KW-0067">ATP-binding</keyword>
<evidence type="ECO:0000256" key="5">
    <source>
        <dbReference type="PROSITE-ProRule" id="PRU10141"/>
    </source>
</evidence>
<evidence type="ECO:0000313" key="9">
    <source>
        <dbReference type="EMBL" id="QDT13315.1"/>
    </source>
</evidence>
<keyword evidence="7" id="KW-0472">Membrane</keyword>
<dbReference type="Pfam" id="PF07596">
    <property type="entry name" value="SBP_bac_10"/>
    <property type="match status" value="1"/>
</dbReference>
<dbReference type="PANTHER" id="PTHR43289:SF6">
    <property type="entry name" value="SERINE_THREONINE-PROTEIN KINASE NEKL-3"/>
    <property type="match status" value="1"/>
</dbReference>
<dbReference type="EMBL" id="CP036526">
    <property type="protein sequence ID" value="QDT13315.1"/>
    <property type="molecule type" value="Genomic_DNA"/>
</dbReference>
<feature type="compositionally biased region" description="Polar residues" evidence="6">
    <location>
        <begin position="477"/>
        <end position="486"/>
    </location>
</feature>
<dbReference type="InterPro" id="IPR054384">
    <property type="entry name" value="SecDF_P1_head"/>
</dbReference>
<feature type="binding site" evidence="5">
    <location>
        <position position="132"/>
    </location>
    <ligand>
        <name>ATP</name>
        <dbReference type="ChEBI" id="CHEBI:30616"/>
    </ligand>
</feature>
<evidence type="ECO:0000256" key="6">
    <source>
        <dbReference type="SAM" id="MobiDB-lite"/>
    </source>
</evidence>
<evidence type="ECO:0000256" key="4">
    <source>
        <dbReference type="ARBA" id="ARBA00022840"/>
    </source>
</evidence>
<dbReference type="InterPro" id="IPR011009">
    <property type="entry name" value="Kinase-like_dom_sf"/>
</dbReference>
<dbReference type="SUPFAM" id="SSF56112">
    <property type="entry name" value="Protein kinase-like (PK-like)"/>
    <property type="match status" value="1"/>
</dbReference>
<keyword evidence="7" id="KW-0812">Transmembrane</keyword>
<dbReference type="PROSITE" id="PS00107">
    <property type="entry name" value="PROTEIN_KINASE_ATP"/>
    <property type="match status" value="1"/>
</dbReference>
<evidence type="ECO:0000256" key="3">
    <source>
        <dbReference type="ARBA" id="ARBA00022777"/>
    </source>
</evidence>
<keyword evidence="1 9" id="KW-0808">Transferase</keyword>
<accession>A0A517P1S8</accession>
<dbReference type="PROSITE" id="PS50011">
    <property type="entry name" value="PROTEIN_KINASE_DOM"/>
    <property type="match status" value="1"/>
</dbReference>
<sequence length="1017" mass="110922">MTATQCPTADRLRAFSLGCLAVNESDDLLSHLQTCDDCQSELETIDDGEDSLISSLRAPDDLIGLEKEPDCQLALAKALGALAQATDSITATEIQLPATIGEYEIVRPIGRGGMGHVYLARHTKLGREVALKVLASHRLADAKMKSRFDAEMQAVGRLSHPNIVTAHDAREVDGTAVLVTEYIDGFDLGQLVARIGPLKVNDACQIIAKVAAALQYTSDQGFVHRDIKPSNIMLSCTGEVKVLDLGLARLALSEDSSREITGTGQAIGTADYIAPEQVTDSRSVDMRADIYSLGCTLFKLLTGSAPFADAQHSTAFAKMTAHVSTPAPLIADFRDDVPAPVQKMLASMLSKDLSSRPQSPSKIARILSHHSAGSELIELVNAATESSPNTKAPLLSTTSAKTQSWFKRRVPITAAIAMGFFGGIAGLMLGLFLEITYPDGTKIKLPINGAQVAVFDDGEMPDAAKSDSRSQADVHQKTLPRNSETAKANLKPSDRLMLAVCVKATEVLDIDDAKAQLRNGKYELGKQTLRWMPIADDANAPVTGTKDGLRYALVKTNSESSLPWSQIEGHVLDVINEHNGINLRFDDDLGNAMKQLTSDNIQRELAVIADGRIVQAPRIMSPLSNRLVISGKFSNDERLRLHDIFTSAVPTDDQATNMNQPMSPNERLQGIWQTRLELAGMSQAPQQIWMFDGDHFAYGALAANKNPPVVSGTFTTEPTKQFAPIIPIDVQWKLDLVVSGSARPWNMKCFLKNGRLTLVDESASVEVNLTRVADIPASASQLQALSDGITDVNQMKVLNPLLQAQKKGLEQGVQSLKQFHSAEAINESRKNLRLLAFGFHNFYTEYHICPGSQNRKEGAAGNGTKDTKPFSWRVAILPFIDGQDVYDKYDFTETWDSEHNLKLLEEMPAVFRSPRADADQPTGHTNYLGYATGASALGKEAGIKMHEMIDGTSNTLLFVETKDTMLWTKPQDLDGDVEFFHPMLYVMADGSVVEKEKLDPEELKKMITRAGGEKLKQ</sequence>
<dbReference type="PANTHER" id="PTHR43289">
    <property type="entry name" value="MITOGEN-ACTIVATED PROTEIN KINASE KINASE KINASE 20-RELATED"/>
    <property type="match status" value="1"/>
</dbReference>
<organism evidence="9 10">
    <name type="scientific">Stieleria marina</name>
    <dbReference type="NCBI Taxonomy" id="1930275"/>
    <lineage>
        <taxon>Bacteria</taxon>
        <taxon>Pseudomonadati</taxon>
        <taxon>Planctomycetota</taxon>
        <taxon>Planctomycetia</taxon>
        <taxon>Pirellulales</taxon>
        <taxon>Pirellulaceae</taxon>
        <taxon>Stieleria</taxon>
    </lineage>
</organism>
<dbReference type="Pfam" id="PF22599">
    <property type="entry name" value="SecDF_P1_head"/>
    <property type="match status" value="1"/>
</dbReference>
<dbReference type="Gene3D" id="1.10.510.10">
    <property type="entry name" value="Transferase(Phosphotransferase) domain 1"/>
    <property type="match status" value="1"/>
</dbReference>
<keyword evidence="3 9" id="KW-0418">Kinase</keyword>
<dbReference type="Pfam" id="PF00069">
    <property type="entry name" value="Pkinase"/>
    <property type="match status" value="1"/>
</dbReference>
<evidence type="ECO:0000259" key="8">
    <source>
        <dbReference type="PROSITE" id="PS50011"/>
    </source>
</evidence>
<dbReference type="PROSITE" id="PS00108">
    <property type="entry name" value="PROTEIN_KINASE_ST"/>
    <property type="match status" value="1"/>
</dbReference>
<dbReference type="CDD" id="cd14014">
    <property type="entry name" value="STKc_PknB_like"/>
    <property type="match status" value="1"/>
</dbReference>
<dbReference type="AlphaFoldDB" id="A0A517P1S8"/>
<dbReference type="InterPro" id="IPR000719">
    <property type="entry name" value="Prot_kinase_dom"/>
</dbReference>
<protein>
    <submittedName>
        <fullName evidence="9">Serine/threonine-protein kinase PknB</fullName>
        <ecNumber evidence="9">2.7.11.1</ecNumber>
    </submittedName>
</protein>
<dbReference type="InterPro" id="IPR008271">
    <property type="entry name" value="Ser/Thr_kinase_AS"/>
</dbReference>
<feature type="domain" description="Protein kinase" evidence="8">
    <location>
        <begin position="103"/>
        <end position="372"/>
    </location>
</feature>
<dbReference type="SMART" id="SM00220">
    <property type="entry name" value="S_TKc"/>
    <property type="match status" value="1"/>
</dbReference>
<name>A0A517P1S8_9BACT</name>
<gene>
    <name evidence="9" type="primary">pknB_24</name>
    <name evidence="9" type="ORF">K239x_53330</name>
</gene>
<feature type="compositionally biased region" description="Basic and acidic residues" evidence="6">
    <location>
        <begin position="462"/>
        <end position="476"/>
    </location>
</feature>
<dbReference type="InterPro" id="IPR011453">
    <property type="entry name" value="DUF1559"/>
</dbReference>
<keyword evidence="10" id="KW-1185">Reference proteome</keyword>
<keyword evidence="2 5" id="KW-0547">Nucleotide-binding</keyword>
<dbReference type="GO" id="GO:0005524">
    <property type="term" value="F:ATP binding"/>
    <property type="evidence" value="ECO:0007669"/>
    <property type="project" value="UniProtKB-UniRule"/>
</dbReference>
<dbReference type="EC" id="2.7.11.1" evidence="9"/>
<dbReference type="InterPro" id="IPR017441">
    <property type="entry name" value="Protein_kinase_ATP_BS"/>
</dbReference>
<feature type="region of interest" description="Disordered" evidence="6">
    <location>
        <begin position="461"/>
        <end position="487"/>
    </location>
</feature>
<keyword evidence="7" id="KW-1133">Transmembrane helix</keyword>
<evidence type="ECO:0000256" key="2">
    <source>
        <dbReference type="ARBA" id="ARBA00022741"/>
    </source>
</evidence>
<evidence type="ECO:0000256" key="1">
    <source>
        <dbReference type="ARBA" id="ARBA00022679"/>
    </source>
</evidence>
<evidence type="ECO:0000256" key="7">
    <source>
        <dbReference type="SAM" id="Phobius"/>
    </source>
</evidence>